<evidence type="ECO:0008006" key="3">
    <source>
        <dbReference type="Google" id="ProtNLM"/>
    </source>
</evidence>
<reference evidence="1" key="1">
    <citation type="submission" date="2021-02" db="EMBL/GenBank/DDBJ databases">
        <authorList>
            <person name="Nowell W R."/>
        </authorList>
    </citation>
    <scope>NUCLEOTIDE SEQUENCE</scope>
</reference>
<dbReference type="InterPro" id="IPR014710">
    <property type="entry name" value="RmlC-like_jellyroll"/>
</dbReference>
<dbReference type="Proteomes" id="UP000663852">
    <property type="component" value="Unassembled WGS sequence"/>
</dbReference>
<protein>
    <recommendedName>
        <fullName evidence="3">Cupin</fullName>
    </recommendedName>
</protein>
<dbReference type="OrthoDB" id="2589563at2759"/>
<sequence>MENVESAQIVLRCLALNDNVQFFKDQLGFRVDMIRPADDPSEIILSGYGMQIKLERHQEQTSALLQLVLKEDSDKMNDLISPNGTKIQFIKVSSKLSLPPINQSFVLTRMTNDDAQWVTGRAGMKYRDLIPNRQGGRFIASHIRIDEGGPVNDHVHYHQIHFQIIYVYKGWLRLVYEDQGQPFVLHAGQCVLQPPLIRHRVLESSPGLEVVEIACPAVHETCIDHQLHLPTYVERPDRDFQGQYFIKFDGLQEFSEWQPWRLPGFEYCDTGISNATKNLGSVKIIRSRGNLQSQLCKHQAEFVLIFILTGQLSFRVDEQTIHKVSDGDAFVLPESHSKSKEESQIERKQKVCNGRAQQIDEKQRKLDGDILNEIIDQKTAVREDEEIQQLLIVQSNEQVQINWLKDEKDKEIQNLRKVQDALIQRF</sequence>
<dbReference type="Gene3D" id="2.60.120.10">
    <property type="entry name" value="Jelly Rolls"/>
    <property type="match status" value="2"/>
</dbReference>
<dbReference type="AlphaFoldDB" id="A0A814XD05"/>
<dbReference type="EMBL" id="CAJNOJ010000153">
    <property type="protein sequence ID" value="CAF1209565.1"/>
    <property type="molecule type" value="Genomic_DNA"/>
</dbReference>
<dbReference type="SUPFAM" id="SSF51182">
    <property type="entry name" value="RmlC-like cupins"/>
    <property type="match status" value="1"/>
</dbReference>
<dbReference type="CDD" id="cd06980">
    <property type="entry name" value="cupin_bxe_c0505"/>
    <property type="match status" value="1"/>
</dbReference>
<proteinExistence type="predicted"/>
<gene>
    <name evidence="1" type="ORF">EDS130_LOCUS25814</name>
</gene>
<dbReference type="InterPro" id="IPR011051">
    <property type="entry name" value="RmlC_Cupin_sf"/>
</dbReference>
<accession>A0A814XD05</accession>
<organism evidence="1 2">
    <name type="scientific">Adineta ricciae</name>
    <name type="common">Rotifer</name>
    <dbReference type="NCBI Taxonomy" id="249248"/>
    <lineage>
        <taxon>Eukaryota</taxon>
        <taxon>Metazoa</taxon>
        <taxon>Spiralia</taxon>
        <taxon>Gnathifera</taxon>
        <taxon>Rotifera</taxon>
        <taxon>Eurotatoria</taxon>
        <taxon>Bdelloidea</taxon>
        <taxon>Adinetida</taxon>
        <taxon>Adinetidae</taxon>
        <taxon>Adineta</taxon>
    </lineage>
</organism>
<name>A0A814XD05_ADIRI</name>
<evidence type="ECO:0000313" key="1">
    <source>
        <dbReference type="EMBL" id="CAF1209565.1"/>
    </source>
</evidence>
<evidence type="ECO:0000313" key="2">
    <source>
        <dbReference type="Proteomes" id="UP000663852"/>
    </source>
</evidence>
<comment type="caution">
    <text evidence="1">The sequence shown here is derived from an EMBL/GenBank/DDBJ whole genome shotgun (WGS) entry which is preliminary data.</text>
</comment>